<accession>A0ABT2Q9I8</accession>
<feature type="transmembrane region" description="Helical" evidence="7">
    <location>
        <begin position="409"/>
        <end position="435"/>
    </location>
</feature>
<keyword evidence="3 7" id="KW-0812">Transmembrane</keyword>
<sequence>MSSPPTSDDDGGSRPDSDASSGSGSDSDPESRSLLPETRWQRDVILIFAMLFGIYALFALIGVALDFDTNGILNVLREITLFAAVYAMLVLALNLHWGYTGLFNIGVAGFMAVGVYTMAILTASPDATAPGFGLPLWVGIVGGMVMSALVGLVAALPALRLRADYLAIVTLGLSEIIRLTFQSMQFSNALEDTLGVATNGGSGMNFPGTRGVVQYAFYRGGDRTSEPTVLGDALFGLAESFDVLPLVVLGWGYNVVLGIGVIAFYVLLVRIANSPFGRVLKAIREDELVADSLGKNTNLFKIKVFMLGCALMGLAGILWQGQTGYTSPHEFRPELTFYVFIALIIGGAGSNTGSVIGGLVFGTLLFQGPLYVPRLLQEGLAVAGVELGTPPNTFYDAVLPLGSLDLLPMLAYATASTNVSYLRFVLLGVVLILVVQRRPEGLLGHRVETAAAVDLSNRSRSTATDGGNPESTSPVDEHDQESTGGHSARTADDGHGLSAVRDDRDSSATNGGHDE</sequence>
<keyword evidence="9" id="KW-1185">Reference proteome</keyword>
<gene>
    <name evidence="8" type="ORF">OB955_02330</name>
</gene>
<evidence type="ECO:0000256" key="4">
    <source>
        <dbReference type="ARBA" id="ARBA00022989"/>
    </source>
</evidence>
<reference evidence="8 9" key="1">
    <citation type="submission" date="2022-09" db="EMBL/GenBank/DDBJ databases">
        <title>Enrichment on poylsaccharides allowed isolation of novel metabolic and taxonomic groups of Haloarchaea.</title>
        <authorList>
            <person name="Sorokin D.Y."/>
            <person name="Elcheninov A.G."/>
            <person name="Khizhniak T.V."/>
            <person name="Kolganova T.V."/>
            <person name="Kublanov I.V."/>
        </authorList>
    </citation>
    <scope>NUCLEOTIDE SEQUENCE [LARGE SCALE GENOMIC DNA]</scope>
    <source>
        <strain evidence="8 9">AArc-m2/3/4</strain>
    </source>
</reference>
<feature type="transmembrane region" description="Helical" evidence="7">
    <location>
        <begin position="165"/>
        <end position="181"/>
    </location>
</feature>
<comment type="subcellular location">
    <subcellularLocation>
        <location evidence="1">Cell membrane</location>
        <topology evidence="1">Multi-pass membrane protein</topology>
    </subcellularLocation>
</comment>
<dbReference type="Pfam" id="PF02653">
    <property type="entry name" value="BPD_transp_2"/>
    <property type="match status" value="1"/>
</dbReference>
<dbReference type="InterPro" id="IPR001851">
    <property type="entry name" value="ABC_transp_permease"/>
</dbReference>
<feature type="compositionally biased region" description="Polar residues" evidence="6">
    <location>
        <begin position="456"/>
        <end position="474"/>
    </location>
</feature>
<evidence type="ECO:0000313" key="9">
    <source>
        <dbReference type="Proteomes" id="UP001320972"/>
    </source>
</evidence>
<feature type="transmembrane region" description="Helical" evidence="7">
    <location>
        <begin position="105"/>
        <end position="124"/>
    </location>
</feature>
<keyword evidence="4 7" id="KW-1133">Transmembrane helix</keyword>
<evidence type="ECO:0000256" key="1">
    <source>
        <dbReference type="ARBA" id="ARBA00004651"/>
    </source>
</evidence>
<feature type="transmembrane region" description="Helical" evidence="7">
    <location>
        <begin position="136"/>
        <end position="159"/>
    </location>
</feature>
<evidence type="ECO:0000313" key="8">
    <source>
        <dbReference type="EMBL" id="MCU4971578.1"/>
    </source>
</evidence>
<dbReference type="InterPro" id="IPR043428">
    <property type="entry name" value="LivM-like"/>
</dbReference>
<feature type="transmembrane region" description="Helical" evidence="7">
    <location>
        <begin position="44"/>
        <end position="67"/>
    </location>
</feature>
<keyword evidence="2" id="KW-1003">Cell membrane</keyword>
<dbReference type="EMBL" id="JAOPKB010000001">
    <property type="protein sequence ID" value="MCU4971578.1"/>
    <property type="molecule type" value="Genomic_DNA"/>
</dbReference>
<feature type="region of interest" description="Disordered" evidence="6">
    <location>
        <begin position="456"/>
        <end position="515"/>
    </location>
</feature>
<keyword evidence="5 7" id="KW-0472">Membrane</keyword>
<evidence type="ECO:0000256" key="7">
    <source>
        <dbReference type="SAM" id="Phobius"/>
    </source>
</evidence>
<dbReference type="PANTHER" id="PTHR30482">
    <property type="entry name" value="HIGH-AFFINITY BRANCHED-CHAIN AMINO ACID TRANSPORT SYSTEM PERMEASE"/>
    <property type="match status" value="1"/>
</dbReference>
<feature type="transmembrane region" description="Helical" evidence="7">
    <location>
        <begin position="79"/>
        <end position="99"/>
    </location>
</feature>
<feature type="transmembrane region" description="Helical" evidence="7">
    <location>
        <begin position="340"/>
        <end position="366"/>
    </location>
</feature>
<name>A0ABT2Q9I8_9EURY</name>
<dbReference type="RefSeq" id="WP_338006866.1">
    <property type="nucleotide sequence ID" value="NZ_JAOPKB010000001.1"/>
</dbReference>
<dbReference type="Proteomes" id="UP001320972">
    <property type="component" value="Unassembled WGS sequence"/>
</dbReference>
<evidence type="ECO:0000256" key="5">
    <source>
        <dbReference type="ARBA" id="ARBA00023136"/>
    </source>
</evidence>
<dbReference type="CDD" id="cd06581">
    <property type="entry name" value="TM_PBP1_LivM_like"/>
    <property type="match status" value="1"/>
</dbReference>
<feature type="transmembrane region" description="Helical" evidence="7">
    <location>
        <begin position="243"/>
        <end position="268"/>
    </location>
</feature>
<feature type="region of interest" description="Disordered" evidence="6">
    <location>
        <begin position="1"/>
        <end position="34"/>
    </location>
</feature>
<evidence type="ECO:0000256" key="3">
    <source>
        <dbReference type="ARBA" id="ARBA00022692"/>
    </source>
</evidence>
<evidence type="ECO:0000256" key="6">
    <source>
        <dbReference type="SAM" id="MobiDB-lite"/>
    </source>
</evidence>
<feature type="compositionally biased region" description="Basic and acidic residues" evidence="6">
    <location>
        <begin position="489"/>
        <end position="515"/>
    </location>
</feature>
<proteinExistence type="predicted"/>
<evidence type="ECO:0000256" key="2">
    <source>
        <dbReference type="ARBA" id="ARBA00022475"/>
    </source>
</evidence>
<protein>
    <submittedName>
        <fullName evidence="8">Branched-chain amino acid ABC transporter permease</fullName>
    </submittedName>
</protein>
<dbReference type="PANTHER" id="PTHR30482:SF10">
    <property type="entry name" value="HIGH-AFFINITY BRANCHED-CHAIN AMINO ACID TRANSPORT PROTEIN BRAE"/>
    <property type="match status" value="1"/>
</dbReference>
<organism evidence="8 9">
    <name type="scientific">Natronoglomus mannanivorans</name>
    <dbReference type="NCBI Taxonomy" id="2979990"/>
    <lineage>
        <taxon>Archaea</taxon>
        <taxon>Methanobacteriati</taxon>
        <taxon>Methanobacteriota</taxon>
        <taxon>Stenosarchaea group</taxon>
        <taxon>Halobacteria</taxon>
        <taxon>Halobacteriales</taxon>
        <taxon>Natrialbaceae</taxon>
        <taxon>Natronoglomus</taxon>
    </lineage>
</organism>
<comment type="caution">
    <text evidence="8">The sequence shown here is derived from an EMBL/GenBank/DDBJ whole genome shotgun (WGS) entry which is preliminary data.</text>
</comment>
<feature type="transmembrane region" description="Helical" evidence="7">
    <location>
        <begin position="302"/>
        <end position="319"/>
    </location>
</feature>